<feature type="transmembrane region" description="Helical" evidence="7">
    <location>
        <begin position="174"/>
        <end position="196"/>
    </location>
</feature>
<dbReference type="Pfam" id="PF01943">
    <property type="entry name" value="Polysacc_synt"/>
    <property type="match status" value="1"/>
</dbReference>
<feature type="compositionally biased region" description="Polar residues" evidence="6">
    <location>
        <begin position="9"/>
        <end position="28"/>
    </location>
</feature>
<gene>
    <name evidence="8" type="ORF">KDI_26980</name>
</gene>
<keyword evidence="3 7" id="KW-0812">Transmembrane</keyword>
<evidence type="ECO:0000256" key="5">
    <source>
        <dbReference type="ARBA" id="ARBA00023136"/>
    </source>
</evidence>
<dbReference type="PANTHER" id="PTHR30250">
    <property type="entry name" value="PST FAMILY PREDICTED COLANIC ACID TRANSPORTER"/>
    <property type="match status" value="1"/>
</dbReference>
<evidence type="ECO:0000256" key="3">
    <source>
        <dbReference type="ARBA" id="ARBA00022692"/>
    </source>
</evidence>
<feature type="region of interest" description="Disordered" evidence="6">
    <location>
        <begin position="1"/>
        <end position="30"/>
    </location>
</feature>
<protein>
    <submittedName>
        <fullName evidence="8">Uncharacterized protein</fullName>
    </submittedName>
</protein>
<feature type="transmembrane region" description="Helical" evidence="7">
    <location>
        <begin position="229"/>
        <end position="250"/>
    </location>
</feature>
<reference evidence="8 9" key="1">
    <citation type="submission" date="2019-01" db="EMBL/GenBank/DDBJ databases">
        <title>Draft genome sequence of Dictyobacter sp. Uno17.</title>
        <authorList>
            <person name="Wang C.M."/>
            <person name="Zheng Y."/>
            <person name="Sakai Y."/>
            <person name="Abe K."/>
            <person name="Yokota A."/>
            <person name="Yabe S."/>
        </authorList>
    </citation>
    <scope>NUCLEOTIDE SEQUENCE [LARGE SCALE GENOMIC DNA]</scope>
    <source>
        <strain evidence="8 9">Uno17</strain>
    </source>
</reference>
<evidence type="ECO:0000256" key="4">
    <source>
        <dbReference type="ARBA" id="ARBA00022989"/>
    </source>
</evidence>
<evidence type="ECO:0000256" key="6">
    <source>
        <dbReference type="SAM" id="MobiDB-lite"/>
    </source>
</evidence>
<dbReference type="InterPro" id="IPR002797">
    <property type="entry name" value="Polysacc_synth"/>
</dbReference>
<keyword evidence="9" id="KW-1185">Reference proteome</keyword>
<dbReference type="GO" id="GO:0005886">
    <property type="term" value="C:plasma membrane"/>
    <property type="evidence" value="ECO:0007669"/>
    <property type="project" value="UniProtKB-SubCell"/>
</dbReference>
<feature type="transmembrane region" description="Helical" evidence="7">
    <location>
        <begin position="480"/>
        <end position="501"/>
    </location>
</feature>
<sequence length="557" mass="60654">MLKHKKNTMQKQSVETSVPMQATATQDQTVEERDTAQQLLQRAPRSYLFNQVYNIWFYISSFLFTIILTRAVKADQYGVYAIIQTTLNTIMYLIAFGLEDATSVYIPRMLAEYGLAAAAKLTRFILGVRLLFLVISIGILLFGLHWLALGISMLPIHGTQAIVQVLQNPILVQYNLPIVLYLFGTGIGNALTALCAAQMRMQIVLVVNGITQLVLLLLSFLLLTQGKGITGILWLQAAIALANALAFALWQTPYLWKRPSGVQLPLAGVLKLSFSAWLTNLASGALLKQISITLLGIFMVSYVSIGYFNLSFQLADSANVLLVAGFSGVGGSALAAAFVGNNAERLGKTWLTLIKVETLIAAPGLVFCLFNASTIAHILYGSAYDPVGPLLAIFLFFNLIVRILGTTIHQASLYVVGKARAVVIGQWTGILVMIGCAIILIPRLGAAGALIADGIAKTITGILLLIFIIRSIPRHQSRELLNFTVRVMLALALAALPTLLWHPNDRLLLGVSGGIFLILCLGLLLLIKPLSSADTQMIQATRPRIARLLKLFTRQRS</sequence>
<feature type="transmembrane region" description="Helical" evidence="7">
    <location>
        <begin position="386"/>
        <end position="409"/>
    </location>
</feature>
<feature type="transmembrane region" description="Helical" evidence="7">
    <location>
        <begin position="130"/>
        <end position="154"/>
    </location>
</feature>
<evidence type="ECO:0000256" key="1">
    <source>
        <dbReference type="ARBA" id="ARBA00004651"/>
    </source>
</evidence>
<evidence type="ECO:0000256" key="2">
    <source>
        <dbReference type="ARBA" id="ARBA00022475"/>
    </source>
</evidence>
<feature type="transmembrane region" description="Helical" evidence="7">
    <location>
        <begin position="320"/>
        <end position="339"/>
    </location>
</feature>
<evidence type="ECO:0000313" key="8">
    <source>
        <dbReference type="EMBL" id="GCF09134.1"/>
    </source>
</evidence>
<feature type="transmembrane region" description="Helical" evidence="7">
    <location>
        <begin position="359"/>
        <end position="380"/>
    </location>
</feature>
<dbReference type="EMBL" id="BIXY01000037">
    <property type="protein sequence ID" value="GCF09134.1"/>
    <property type="molecule type" value="Genomic_DNA"/>
</dbReference>
<dbReference type="AlphaFoldDB" id="A0A5A5TE12"/>
<feature type="transmembrane region" description="Helical" evidence="7">
    <location>
        <begin position="203"/>
        <end position="223"/>
    </location>
</feature>
<feature type="transmembrane region" description="Helical" evidence="7">
    <location>
        <begin position="77"/>
        <end position="98"/>
    </location>
</feature>
<proteinExistence type="predicted"/>
<dbReference type="RefSeq" id="WP_172632098.1">
    <property type="nucleotide sequence ID" value="NZ_BIXY01000037.1"/>
</dbReference>
<accession>A0A5A5TE12</accession>
<name>A0A5A5TE12_9CHLR</name>
<evidence type="ECO:0000256" key="7">
    <source>
        <dbReference type="SAM" id="Phobius"/>
    </source>
</evidence>
<keyword evidence="4 7" id="KW-1133">Transmembrane helix</keyword>
<feature type="transmembrane region" description="Helical" evidence="7">
    <location>
        <begin position="507"/>
        <end position="527"/>
    </location>
</feature>
<keyword evidence="5 7" id="KW-0472">Membrane</keyword>
<dbReference type="Proteomes" id="UP000322530">
    <property type="component" value="Unassembled WGS sequence"/>
</dbReference>
<feature type="transmembrane region" description="Helical" evidence="7">
    <location>
        <begin position="52"/>
        <end position="71"/>
    </location>
</feature>
<evidence type="ECO:0000313" key="9">
    <source>
        <dbReference type="Proteomes" id="UP000322530"/>
    </source>
</evidence>
<comment type="caution">
    <text evidence="8">The sequence shown here is derived from an EMBL/GenBank/DDBJ whole genome shotgun (WGS) entry which is preliminary data.</text>
</comment>
<dbReference type="PANTHER" id="PTHR30250:SF11">
    <property type="entry name" value="O-ANTIGEN TRANSPORTER-RELATED"/>
    <property type="match status" value="1"/>
</dbReference>
<organism evidence="8 9">
    <name type="scientific">Dictyobacter arantiisoli</name>
    <dbReference type="NCBI Taxonomy" id="2014874"/>
    <lineage>
        <taxon>Bacteria</taxon>
        <taxon>Bacillati</taxon>
        <taxon>Chloroflexota</taxon>
        <taxon>Ktedonobacteria</taxon>
        <taxon>Ktedonobacterales</taxon>
        <taxon>Dictyobacteraceae</taxon>
        <taxon>Dictyobacter</taxon>
    </lineage>
</organism>
<feature type="transmembrane region" description="Helical" evidence="7">
    <location>
        <begin position="290"/>
        <end position="308"/>
    </location>
</feature>
<comment type="subcellular location">
    <subcellularLocation>
        <location evidence="1">Cell membrane</location>
        <topology evidence="1">Multi-pass membrane protein</topology>
    </subcellularLocation>
</comment>
<keyword evidence="2" id="KW-1003">Cell membrane</keyword>
<feature type="transmembrane region" description="Helical" evidence="7">
    <location>
        <begin position="421"/>
        <end position="441"/>
    </location>
</feature>
<feature type="transmembrane region" description="Helical" evidence="7">
    <location>
        <begin position="447"/>
        <end position="468"/>
    </location>
</feature>
<dbReference type="InterPro" id="IPR050833">
    <property type="entry name" value="Poly_Biosynth_Transport"/>
</dbReference>